<evidence type="ECO:0000256" key="1">
    <source>
        <dbReference type="SAM" id="MobiDB-lite"/>
    </source>
</evidence>
<dbReference type="Proteomes" id="UP000684084">
    <property type="component" value="Unassembled WGS sequence"/>
</dbReference>
<feature type="region of interest" description="Disordered" evidence="1">
    <location>
        <begin position="179"/>
        <end position="211"/>
    </location>
</feature>
<accession>A0A916EHN5</accession>
<comment type="caution">
    <text evidence="2">The sequence shown here is derived from an EMBL/GenBank/DDBJ whole genome shotgun (WGS) entry which is preliminary data.</text>
</comment>
<feature type="region of interest" description="Disordered" evidence="1">
    <location>
        <begin position="223"/>
        <end position="252"/>
    </location>
</feature>
<organism evidence="2 3">
    <name type="scientific">Rhizophagus irregularis</name>
    <dbReference type="NCBI Taxonomy" id="588596"/>
    <lineage>
        <taxon>Eukaryota</taxon>
        <taxon>Fungi</taxon>
        <taxon>Fungi incertae sedis</taxon>
        <taxon>Mucoromycota</taxon>
        <taxon>Glomeromycotina</taxon>
        <taxon>Glomeromycetes</taxon>
        <taxon>Glomerales</taxon>
        <taxon>Glomeraceae</taxon>
        <taxon>Rhizophagus</taxon>
    </lineage>
</organism>
<feature type="compositionally biased region" description="Basic and acidic residues" evidence="1">
    <location>
        <begin position="200"/>
        <end position="211"/>
    </location>
</feature>
<dbReference type="AlphaFoldDB" id="A0A916EHN5"/>
<sequence>MSSLITPQIDNTIKELVEELGHNSHFCEMICEKVNEQYATNFTLNQVRQHLKDELQVKIPQNRGEPFTKEIDNSIKESMEKFAQSSNPYVKVSDNINKLYDTNYTSKQIRQRWISKLNTDLCHDSLSEVEKSFIVQWVESKPQGDTIPWKELIPLMETKFEKLRSENMVKNFWNLRKRTQASTESKSETDNSRKRKRSPKLKEKSEKQQKKVCHELTTFEYENEKYIKSSPPNGDSNARPMDTSPKSEENIIHSPPLNARQMETSFKSDERIHLPSLNARPMEISFESKERIHLPPLNASPMEISFESKERIHLPPLNASPMEISFQSKERIHLPPLNASPMEISFESKERIHLPPLNASPMEISFQSKERIHLPPLKARPMEISEENTPPSNRMEILCWAAAEAYKRDYPTK</sequence>
<dbReference type="OrthoDB" id="2335287at2759"/>
<protein>
    <submittedName>
        <fullName evidence="2">Uncharacterized protein</fullName>
    </submittedName>
</protein>
<reference evidence="2" key="1">
    <citation type="submission" date="2020-05" db="EMBL/GenBank/DDBJ databases">
        <authorList>
            <person name="Rincon C."/>
            <person name="Sanders R I."/>
            <person name="Robbins C."/>
            <person name="Chaturvedi A."/>
        </authorList>
    </citation>
    <scope>NUCLEOTIDE SEQUENCE</scope>
    <source>
        <strain evidence="2">CHB12</strain>
    </source>
</reference>
<dbReference type="VEuPathDB" id="FungiDB:RhiirFUN_025936"/>
<name>A0A916EHN5_9GLOM</name>
<dbReference type="EMBL" id="CAGKOT010000064">
    <property type="protein sequence ID" value="CAB5389197.1"/>
    <property type="molecule type" value="Genomic_DNA"/>
</dbReference>
<evidence type="ECO:0000313" key="3">
    <source>
        <dbReference type="Proteomes" id="UP000684084"/>
    </source>
</evidence>
<proteinExistence type="predicted"/>
<gene>
    <name evidence="2" type="ORF">CHRIB12_LOCUS20947</name>
</gene>
<evidence type="ECO:0000313" key="2">
    <source>
        <dbReference type="EMBL" id="CAB5389197.1"/>
    </source>
</evidence>
<dbReference type="SMR" id="A0A916EHN5"/>